<feature type="region of interest" description="Disordered" evidence="1">
    <location>
        <begin position="20"/>
        <end position="40"/>
    </location>
</feature>
<protein>
    <recommendedName>
        <fullName evidence="4">Reverse transcriptase domain-containing protein</fullName>
    </recommendedName>
</protein>
<keyword evidence="3" id="KW-1185">Reference proteome</keyword>
<name>A0ABR0X331_REHGL</name>
<reference evidence="2 3" key="1">
    <citation type="journal article" date="2021" name="Comput. Struct. Biotechnol. J.">
        <title>De novo genome assembly of the potent medicinal plant Rehmannia glutinosa using nanopore technology.</title>
        <authorList>
            <person name="Ma L."/>
            <person name="Dong C."/>
            <person name="Song C."/>
            <person name="Wang X."/>
            <person name="Zheng X."/>
            <person name="Niu Y."/>
            <person name="Chen S."/>
            <person name="Feng W."/>
        </authorList>
    </citation>
    <scope>NUCLEOTIDE SEQUENCE [LARGE SCALE GENOMIC DNA]</scope>
    <source>
        <strain evidence="2">DH-2019</strain>
    </source>
</reference>
<gene>
    <name evidence="2" type="ORF">DH2020_012514</name>
</gene>
<evidence type="ECO:0000313" key="3">
    <source>
        <dbReference type="Proteomes" id="UP001318860"/>
    </source>
</evidence>
<evidence type="ECO:0000313" key="2">
    <source>
        <dbReference type="EMBL" id="KAK6152875.1"/>
    </source>
</evidence>
<feature type="compositionally biased region" description="Basic and acidic residues" evidence="1">
    <location>
        <begin position="31"/>
        <end position="40"/>
    </location>
</feature>
<evidence type="ECO:0000256" key="1">
    <source>
        <dbReference type="SAM" id="MobiDB-lite"/>
    </source>
</evidence>
<accession>A0ABR0X331</accession>
<proteinExistence type="predicted"/>
<dbReference type="PANTHER" id="PTHR33116">
    <property type="entry name" value="REVERSE TRANSCRIPTASE ZINC-BINDING DOMAIN-CONTAINING PROTEIN-RELATED-RELATED"/>
    <property type="match status" value="1"/>
</dbReference>
<evidence type="ECO:0008006" key="4">
    <source>
        <dbReference type="Google" id="ProtNLM"/>
    </source>
</evidence>
<dbReference type="PANTHER" id="PTHR33116:SF86">
    <property type="entry name" value="REVERSE TRANSCRIPTASE DOMAIN-CONTAINING PROTEIN"/>
    <property type="match status" value="1"/>
</dbReference>
<dbReference type="Proteomes" id="UP001318860">
    <property type="component" value="Unassembled WGS sequence"/>
</dbReference>
<dbReference type="EMBL" id="JABTTQ020000006">
    <property type="protein sequence ID" value="KAK6152875.1"/>
    <property type="molecule type" value="Genomic_DNA"/>
</dbReference>
<sequence>MTEMLMEPYTEEEINKALKHMPPLKSPGPDGLRRLTPQRDLRQGDPLSSYLFIICLEVFSRILQDLQRCDKTKGIAISCSSPSISHLFFADDTLLPGCATTEEARHFHFAINLYEKVLGQLVNLYKSSIVFSRDVDQSTVVDIVHILGFKKVDSHRKYPGLPSIVGRNKKEIFGHIRDRIWHCIQGWSRHNFSKADKEILIKSMLEAICLRYELL</sequence>
<organism evidence="2 3">
    <name type="scientific">Rehmannia glutinosa</name>
    <name type="common">Chinese foxglove</name>
    <dbReference type="NCBI Taxonomy" id="99300"/>
    <lineage>
        <taxon>Eukaryota</taxon>
        <taxon>Viridiplantae</taxon>
        <taxon>Streptophyta</taxon>
        <taxon>Embryophyta</taxon>
        <taxon>Tracheophyta</taxon>
        <taxon>Spermatophyta</taxon>
        <taxon>Magnoliopsida</taxon>
        <taxon>eudicotyledons</taxon>
        <taxon>Gunneridae</taxon>
        <taxon>Pentapetalae</taxon>
        <taxon>asterids</taxon>
        <taxon>lamiids</taxon>
        <taxon>Lamiales</taxon>
        <taxon>Orobanchaceae</taxon>
        <taxon>Rehmannieae</taxon>
        <taxon>Rehmannia</taxon>
    </lineage>
</organism>
<comment type="caution">
    <text evidence="2">The sequence shown here is derived from an EMBL/GenBank/DDBJ whole genome shotgun (WGS) entry which is preliminary data.</text>
</comment>